<proteinExistence type="predicted"/>
<dbReference type="EMBL" id="CAJOBC010082504">
    <property type="protein sequence ID" value="CAF4287299.1"/>
    <property type="molecule type" value="Genomic_DNA"/>
</dbReference>
<dbReference type="EMBL" id="CAJNOK010022604">
    <property type="protein sequence ID" value="CAF1350693.1"/>
    <property type="molecule type" value="Genomic_DNA"/>
</dbReference>
<evidence type="ECO:0000256" key="1">
    <source>
        <dbReference type="SAM" id="SignalP"/>
    </source>
</evidence>
<keyword evidence="1" id="KW-0732">Signal</keyword>
<evidence type="ECO:0000313" key="3">
    <source>
        <dbReference type="EMBL" id="CAF1392937.1"/>
    </source>
</evidence>
<evidence type="ECO:0000313" key="4">
    <source>
        <dbReference type="EMBL" id="CAF4161168.1"/>
    </source>
</evidence>
<sequence length="74" mass="8147">MVIKHVLAVLCKFILRSHQQSLITAEEASIINKDGGKHAVTVEGVKGLPKLLEIIEHPTQVVYDYMHLVCLGVA</sequence>
<keyword evidence="6" id="KW-1185">Reference proteome</keyword>
<name>A0A815KHC3_9BILA</name>
<reference evidence="3" key="1">
    <citation type="submission" date="2021-02" db="EMBL/GenBank/DDBJ databases">
        <authorList>
            <person name="Nowell W R."/>
        </authorList>
    </citation>
    <scope>NUCLEOTIDE SEQUENCE</scope>
</reference>
<evidence type="ECO:0000313" key="5">
    <source>
        <dbReference type="EMBL" id="CAF4287299.1"/>
    </source>
</evidence>
<feature type="signal peptide" evidence="1">
    <location>
        <begin position="1"/>
        <end position="19"/>
    </location>
</feature>
<dbReference type="AlphaFoldDB" id="A0A815KHC3"/>
<dbReference type="EMBL" id="CAJOBA010044236">
    <property type="protein sequence ID" value="CAF4161168.1"/>
    <property type="molecule type" value="Genomic_DNA"/>
</dbReference>
<gene>
    <name evidence="3" type="ORF">GPM918_LOCUS32885</name>
    <name evidence="2" type="ORF">OVA965_LOCUS30784</name>
    <name evidence="5" type="ORF">SRO942_LOCUS33557</name>
    <name evidence="4" type="ORF">TMI583_LOCUS31588</name>
</gene>
<dbReference type="Proteomes" id="UP000681722">
    <property type="component" value="Unassembled WGS sequence"/>
</dbReference>
<accession>A0A815KHC3</accession>
<dbReference type="Proteomes" id="UP000663829">
    <property type="component" value="Unassembled WGS sequence"/>
</dbReference>
<protein>
    <submittedName>
        <fullName evidence="3">Uncharacterized protein</fullName>
    </submittedName>
</protein>
<evidence type="ECO:0000313" key="6">
    <source>
        <dbReference type="Proteomes" id="UP000663829"/>
    </source>
</evidence>
<dbReference type="Proteomes" id="UP000682733">
    <property type="component" value="Unassembled WGS sequence"/>
</dbReference>
<organism evidence="3 6">
    <name type="scientific">Didymodactylos carnosus</name>
    <dbReference type="NCBI Taxonomy" id="1234261"/>
    <lineage>
        <taxon>Eukaryota</taxon>
        <taxon>Metazoa</taxon>
        <taxon>Spiralia</taxon>
        <taxon>Gnathifera</taxon>
        <taxon>Rotifera</taxon>
        <taxon>Eurotatoria</taxon>
        <taxon>Bdelloidea</taxon>
        <taxon>Philodinida</taxon>
        <taxon>Philodinidae</taxon>
        <taxon>Didymodactylos</taxon>
    </lineage>
</organism>
<evidence type="ECO:0000313" key="2">
    <source>
        <dbReference type="EMBL" id="CAF1350693.1"/>
    </source>
</evidence>
<dbReference type="EMBL" id="CAJNOQ010017095">
    <property type="protein sequence ID" value="CAF1392937.1"/>
    <property type="molecule type" value="Genomic_DNA"/>
</dbReference>
<dbReference type="Proteomes" id="UP000677228">
    <property type="component" value="Unassembled WGS sequence"/>
</dbReference>
<comment type="caution">
    <text evidence="3">The sequence shown here is derived from an EMBL/GenBank/DDBJ whole genome shotgun (WGS) entry which is preliminary data.</text>
</comment>
<feature type="chain" id="PRO_5036228067" evidence="1">
    <location>
        <begin position="20"/>
        <end position="74"/>
    </location>
</feature>